<sequence length="130" mass="15657">MDEQKNRDRFSYHIRRYFGETKIFNADQIFPFHRPVEYTDFMENIENISFDAILLIHTKDKRAEQFVRDGDTEIRLNAEFHMFLIDKYDYQNVWIAESDAIGRGTDQFTELYDRISKELASKLKENGFIN</sequence>
<comment type="caution">
    <text evidence="1">The sequence shown here is derived from an EMBL/GenBank/DDBJ whole genome shotgun (WGS) entry which is preliminary data.</text>
</comment>
<evidence type="ECO:0000313" key="2">
    <source>
        <dbReference type="Proteomes" id="UP001165488"/>
    </source>
</evidence>
<dbReference type="EMBL" id="JAKZGS010000004">
    <property type="protein sequence ID" value="MCH7397992.1"/>
    <property type="molecule type" value="Genomic_DNA"/>
</dbReference>
<protein>
    <submittedName>
        <fullName evidence="1">Uncharacterized protein</fullName>
    </submittedName>
</protein>
<proteinExistence type="predicted"/>
<keyword evidence="2" id="KW-1185">Reference proteome</keyword>
<dbReference type="RefSeq" id="WP_241274499.1">
    <property type="nucleotide sequence ID" value="NZ_JAKZGS010000004.1"/>
</dbReference>
<dbReference type="Proteomes" id="UP001165488">
    <property type="component" value="Unassembled WGS sequence"/>
</dbReference>
<gene>
    <name evidence="1" type="ORF">MM236_08325</name>
</gene>
<evidence type="ECO:0000313" key="1">
    <source>
        <dbReference type="EMBL" id="MCH7397992.1"/>
    </source>
</evidence>
<organism evidence="1 2">
    <name type="scientific">Belliella calami</name>
    <dbReference type="NCBI Taxonomy" id="2923436"/>
    <lineage>
        <taxon>Bacteria</taxon>
        <taxon>Pseudomonadati</taxon>
        <taxon>Bacteroidota</taxon>
        <taxon>Cytophagia</taxon>
        <taxon>Cytophagales</taxon>
        <taxon>Cyclobacteriaceae</taxon>
        <taxon>Belliella</taxon>
    </lineage>
</organism>
<accession>A0ABS9UN30</accession>
<name>A0ABS9UN30_9BACT</name>
<reference evidence="1" key="1">
    <citation type="submission" date="2022-03" db="EMBL/GenBank/DDBJ databases">
        <title>De novo assembled genomes of Belliella spp. (Cyclobacteriaceae) strains.</title>
        <authorList>
            <person name="Szabo A."/>
            <person name="Korponai K."/>
            <person name="Felfoldi T."/>
        </authorList>
    </citation>
    <scope>NUCLEOTIDE SEQUENCE</scope>
    <source>
        <strain evidence="1">DSM 107340</strain>
    </source>
</reference>